<dbReference type="KEGG" id="pfg:AB870_02565"/>
<dbReference type="OrthoDB" id="9104071at2"/>
<dbReference type="RefSeq" id="WP_071386880.1">
    <property type="nucleotide sequence ID" value="NZ_CP011807.3"/>
</dbReference>
<keyword evidence="2" id="KW-1185">Reference proteome</keyword>
<dbReference type="AlphaFoldDB" id="A0A0H3WNF6"/>
<organism evidence="1 2">
    <name type="scientific">Pandoraea faecigallinarum</name>
    <dbReference type="NCBI Taxonomy" id="656179"/>
    <lineage>
        <taxon>Bacteria</taxon>
        <taxon>Pseudomonadati</taxon>
        <taxon>Pseudomonadota</taxon>
        <taxon>Betaproteobacteria</taxon>
        <taxon>Burkholderiales</taxon>
        <taxon>Burkholderiaceae</taxon>
        <taxon>Pandoraea</taxon>
    </lineage>
</organism>
<evidence type="ECO:0000313" key="1">
    <source>
        <dbReference type="EMBL" id="AKM29247.2"/>
    </source>
</evidence>
<accession>A0A0H3WNF6</accession>
<dbReference type="EMBL" id="CP011807">
    <property type="protein sequence ID" value="AKM29247.2"/>
    <property type="molecule type" value="Genomic_DNA"/>
</dbReference>
<dbReference type="Proteomes" id="UP000035651">
    <property type="component" value="Chromosome"/>
</dbReference>
<sequence length="117" mass="13431">MEIDMTYDEVLSVFETLYANDEIAPLDDVLANYVRWFAAQRDRLDGDDIAVLSTVGGALLSAHRSCARRRVRRCGERQRIPQLVLEIHRAARATQWHMFQRRCADVEAEGARVDGQR</sequence>
<name>A0A0H3WNF6_9BURK</name>
<evidence type="ECO:0000313" key="2">
    <source>
        <dbReference type="Proteomes" id="UP000035651"/>
    </source>
</evidence>
<gene>
    <name evidence="1" type="ORF">AB870_02565</name>
</gene>
<reference evidence="1" key="1">
    <citation type="submission" date="2016-06" db="EMBL/GenBank/DDBJ databases">
        <title>Complete Genome Sequence of Pandoraea faecigallinarum DSM-23572.</title>
        <authorList>
            <person name="Yong D."/>
            <person name="Ee R."/>
            <person name="Lim Y.-L."/>
            <person name="Yin W.-F."/>
            <person name="Chan K.-G."/>
        </authorList>
    </citation>
    <scope>NUCLEOTIDE SEQUENCE</scope>
    <source>
        <strain evidence="1">DSM 23572</strain>
    </source>
</reference>
<protein>
    <submittedName>
        <fullName evidence="1">Uncharacterized protein</fullName>
    </submittedName>
</protein>
<proteinExistence type="predicted"/>